<sequence>MMKGGRVVPVWQKRLLHVCLTMIVVAVFSALVLAPFLLSRNMETADTTAMRNELFELHLGIDALNHALSDWQMARAAGGTPDESLRMQLDERTQLLAHRIGVVLAYPGAVAVLPENAETLERTRDRVSALVSRLDAPAADVVLRDQVASLLAPDLVQLDRYLSDAFRRLGQMTAHDRWQLTRISLYAQRLALFLLLVGVLTLVVLWMQHRVLRRAEASLNTVIGDLAEAQRIAHVGNVRRDYGRDIVTWSPEFARIYGLDPDGHMTGAEFEALLLPADAEKVLESERRALARSVETRAPVRRDLNFRALRSDGEVIELEVQSELKANPDGSPHSMMSTVRDITVEARARRALRESERSLAAAQRIAHLGSFRHNYGTGRTHWSSELYVVLGCDPAEGPKPLRQIVHPDDFGHVQALFTELLKGGPGGGQRQASFDCRVVLPDGTERFIRGTAEMNYDDAGAPETLTGSLQDVTADIEQERALRDALAEAERANTAKSEFLAVMSHELRTPMNGVLGMLGAVEATPLDDRQREQVRVARTSAEALLAILNDVLDMSKIEAGRMELEERSFELRPLIGGVIDLYSESARGKGVVLDARVQDDLPPWITADPLRIRQILANLVSNAVKFTLAGKVTLDVDRAPDRASEDGGLWLRFCVSDTGIGIPVERQQQVFGRFNQLDASYTRRFGGSGLGLAISRSLADLMGGRIGFASTPGRGSSFWLDVRVAPAEPAPDGHAAGTETPLPRLSVLVAEDNATNRLVARSMLQRLGQDVAFAEDGLAALEALSRGGFDLVLMDISMPRMDGIEATRRIRQMTGPQSRLPILALTAHAGAAERTACLDAGCNEVLTKPLELDALRRALQRWLPRGVQAGTPSALPDDAAPGAGLEQRLAALAAQVGPEVMPMLLEASLGDLARHRATLERAAAGQPVDHAVLVRACHSLVGIAATLGLTDAANAARRHETALQAAPAEPGDLAPLLDLIRGTEDALSRAAGAFRPAAETAEP</sequence>
<dbReference type="SUPFAM" id="SSF55874">
    <property type="entry name" value="ATPase domain of HSP90 chaperone/DNA topoisomerase II/histidine kinase"/>
    <property type="match status" value="1"/>
</dbReference>
<dbReference type="InterPro" id="IPR036890">
    <property type="entry name" value="HATPase_C_sf"/>
</dbReference>
<dbReference type="PRINTS" id="PR00344">
    <property type="entry name" value="BCTRLSENSOR"/>
</dbReference>
<dbReference type="InterPro" id="IPR000700">
    <property type="entry name" value="PAS-assoc_C"/>
</dbReference>
<dbReference type="Gene3D" id="3.30.565.10">
    <property type="entry name" value="Histidine kinase-like ATPase, C-terminal domain"/>
    <property type="match status" value="1"/>
</dbReference>
<dbReference type="InterPro" id="IPR005467">
    <property type="entry name" value="His_kinase_dom"/>
</dbReference>
<dbReference type="PROSITE" id="PS50113">
    <property type="entry name" value="PAC"/>
    <property type="match status" value="2"/>
</dbReference>
<evidence type="ECO:0000256" key="4">
    <source>
        <dbReference type="ARBA" id="ARBA00023012"/>
    </source>
</evidence>
<dbReference type="InterPro" id="IPR036097">
    <property type="entry name" value="HisK_dim/P_sf"/>
</dbReference>
<dbReference type="Pfam" id="PF02518">
    <property type="entry name" value="HATPase_c"/>
    <property type="match status" value="1"/>
</dbReference>
<dbReference type="InterPro" id="IPR003594">
    <property type="entry name" value="HATPase_dom"/>
</dbReference>
<evidence type="ECO:0000313" key="12">
    <source>
        <dbReference type="EMBL" id="MBL3672610.1"/>
    </source>
</evidence>
<dbReference type="Gene3D" id="2.10.70.100">
    <property type="match status" value="1"/>
</dbReference>
<dbReference type="EMBL" id="JAESHT010000002">
    <property type="protein sequence ID" value="MBL3672610.1"/>
    <property type="molecule type" value="Genomic_DNA"/>
</dbReference>
<evidence type="ECO:0000256" key="7">
    <source>
        <dbReference type="SAM" id="Phobius"/>
    </source>
</evidence>
<dbReference type="InterPro" id="IPR001610">
    <property type="entry name" value="PAC"/>
</dbReference>
<feature type="domain" description="HPt" evidence="11">
    <location>
        <begin position="897"/>
        <end position="994"/>
    </location>
</feature>
<evidence type="ECO:0000256" key="3">
    <source>
        <dbReference type="ARBA" id="ARBA00022553"/>
    </source>
</evidence>
<keyword evidence="7" id="KW-0812">Transmembrane</keyword>
<evidence type="ECO:0000256" key="5">
    <source>
        <dbReference type="PROSITE-ProRule" id="PRU00110"/>
    </source>
</evidence>
<dbReference type="PROSITE" id="PS50110">
    <property type="entry name" value="RESPONSE_REGULATORY"/>
    <property type="match status" value="1"/>
</dbReference>
<comment type="catalytic activity">
    <reaction evidence="1">
        <text>ATP + protein L-histidine = ADP + protein N-phospho-L-histidine.</text>
        <dbReference type="EC" id="2.7.13.3"/>
    </reaction>
</comment>
<dbReference type="CDD" id="cd00130">
    <property type="entry name" value="PAS"/>
    <property type="match status" value="1"/>
</dbReference>
<dbReference type="SMART" id="SM00387">
    <property type="entry name" value="HATPase_c"/>
    <property type="match status" value="1"/>
</dbReference>
<evidence type="ECO:0000256" key="6">
    <source>
        <dbReference type="PROSITE-ProRule" id="PRU00169"/>
    </source>
</evidence>
<dbReference type="InterPro" id="IPR011006">
    <property type="entry name" value="CheY-like_superfamily"/>
</dbReference>
<reference evidence="12 13" key="1">
    <citation type="submission" date="2021-01" db="EMBL/GenBank/DDBJ databases">
        <title>011410 draft genome.</title>
        <authorList>
            <person name="Lang L."/>
        </authorList>
    </citation>
    <scope>NUCLEOTIDE SEQUENCE [LARGE SCALE GENOMIC DNA]</scope>
    <source>
        <strain evidence="12 13">KCTC 42845</strain>
    </source>
</reference>
<dbReference type="PANTHER" id="PTHR45339:SF6">
    <property type="entry name" value="SENSORY HISTIDINE PROTEIN KINASE"/>
    <property type="match status" value="1"/>
</dbReference>
<comment type="caution">
    <text evidence="12">The sequence shown here is derived from an EMBL/GenBank/DDBJ whole genome shotgun (WGS) entry which is preliminary data.</text>
</comment>
<dbReference type="InterPro" id="IPR008207">
    <property type="entry name" value="Sig_transdc_His_kin_Hpt_dom"/>
</dbReference>
<dbReference type="Pfam" id="PF00072">
    <property type="entry name" value="Response_reg"/>
    <property type="match status" value="1"/>
</dbReference>
<evidence type="ECO:0000256" key="1">
    <source>
        <dbReference type="ARBA" id="ARBA00000085"/>
    </source>
</evidence>
<dbReference type="Gene3D" id="1.20.120.160">
    <property type="entry name" value="HPT domain"/>
    <property type="match status" value="1"/>
</dbReference>
<protein>
    <recommendedName>
        <fullName evidence="2">histidine kinase</fullName>
        <ecNumber evidence="2">2.7.13.3</ecNumber>
    </recommendedName>
</protein>
<keyword evidence="7" id="KW-1133">Transmembrane helix</keyword>
<dbReference type="InterPro" id="IPR003661">
    <property type="entry name" value="HisK_dim/P_dom"/>
</dbReference>
<dbReference type="SMART" id="SM00448">
    <property type="entry name" value="REC"/>
    <property type="match status" value="1"/>
</dbReference>
<dbReference type="PROSITE" id="PS50894">
    <property type="entry name" value="HPT"/>
    <property type="match status" value="1"/>
</dbReference>
<feature type="transmembrane region" description="Helical" evidence="7">
    <location>
        <begin position="15"/>
        <end position="38"/>
    </location>
</feature>
<gene>
    <name evidence="12" type="ORF">JL111_03850</name>
</gene>
<dbReference type="SMART" id="SM00086">
    <property type="entry name" value="PAC"/>
    <property type="match status" value="2"/>
</dbReference>
<feature type="domain" description="PAC" evidence="10">
    <location>
        <begin position="432"/>
        <end position="484"/>
    </location>
</feature>
<dbReference type="InterPro" id="IPR036641">
    <property type="entry name" value="HPT_dom_sf"/>
</dbReference>
<dbReference type="SUPFAM" id="SSF47226">
    <property type="entry name" value="Histidine-containing phosphotransfer domain, HPT domain"/>
    <property type="match status" value="1"/>
</dbReference>
<dbReference type="Pfam" id="PF01627">
    <property type="entry name" value="Hpt"/>
    <property type="match status" value="1"/>
</dbReference>
<accession>A0ABS1S2V9</accession>
<feature type="domain" description="PAC" evidence="10">
    <location>
        <begin position="302"/>
        <end position="354"/>
    </location>
</feature>
<dbReference type="InterPro" id="IPR035965">
    <property type="entry name" value="PAS-like_dom_sf"/>
</dbReference>
<dbReference type="SUPFAM" id="SSF47384">
    <property type="entry name" value="Homodimeric domain of signal transducing histidine kinase"/>
    <property type="match status" value="1"/>
</dbReference>
<evidence type="ECO:0000256" key="2">
    <source>
        <dbReference type="ARBA" id="ARBA00012438"/>
    </source>
</evidence>
<evidence type="ECO:0000259" key="8">
    <source>
        <dbReference type="PROSITE" id="PS50109"/>
    </source>
</evidence>
<dbReference type="RefSeq" id="WP_191312538.1">
    <property type="nucleotide sequence ID" value="NZ_BNCL01000025.1"/>
</dbReference>
<feature type="modified residue" description="4-aspartylphosphate" evidence="6">
    <location>
        <position position="795"/>
    </location>
</feature>
<dbReference type="InterPro" id="IPR004358">
    <property type="entry name" value="Sig_transdc_His_kin-like_C"/>
</dbReference>
<dbReference type="CDD" id="cd17546">
    <property type="entry name" value="REC_hyHK_CKI1_RcsC-like"/>
    <property type="match status" value="1"/>
</dbReference>
<dbReference type="CDD" id="cd00082">
    <property type="entry name" value="HisKA"/>
    <property type="match status" value="1"/>
</dbReference>
<dbReference type="InterPro" id="IPR000014">
    <property type="entry name" value="PAS"/>
</dbReference>
<name>A0ABS1S2V9_9RHOB</name>
<dbReference type="Gene3D" id="3.30.450.20">
    <property type="entry name" value="PAS domain"/>
    <property type="match status" value="2"/>
</dbReference>
<dbReference type="EC" id="2.7.13.3" evidence="2"/>
<feature type="domain" description="Histidine kinase" evidence="8">
    <location>
        <begin position="502"/>
        <end position="726"/>
    </location>
</feature>
<dbReference type="PANTHER" id="PTHR45339">
    <property type="entry name" value="HYBRID SIGNAL TRANSDUCTION HISTIDINE KINASE J"/>
    <property type="match status" value="1"/>
</dbReference>
<keyword evidence="4" id="KW-0902">Two-component regulatory system</keyword>
<dbReference type="InterPro" id="IPR013655">
    <property type="entry name" value="PAS_fold_3"/>
</dbReference>
<evidence type="ECO:0000313" key="13">
    <source>
        <dbReference type="Proteomes" id="UP000644749"/>
    </source>
</evidence>
<dbReference type="SUPFAM" id="SSF55785">
    <property type="entry name" value="PYP-like sensor domain (PAS domain)"/>
    <property type="match status" value="2"/>
</dbReference>
<dbReference type="PROSITE" id="PS50109">
    <property type="entry name" value="HIS_KIN"/>
    <property type="match status" value="1"/>
</dbReference>
<feature type="modified residue" description="Phosphohistidine" evidence="5">
    <location>
        <position position="938"/>
    </location>
</feature>
<dbReference type="Pfam" id="PF00512">
    <property type="entry name" value="HisKA"/>
    <property type="match status" value="1"/>
</dbReference>
<proteinExistence type="predicted"/>
<dbReference type="SUPFAM" id="SSF52172">
    <property type="entry name" value="CheY-like"/>
    <property type="match status" value="1"/>
</dbReference>
<dbReference type="SMART" id="SM00388">
    <property type="entry name" value="HisKA"/>
    <property type="match status" value="1"/>
</dbReference>
<keyword evidence="13" id="KW-1185">Reference proteome</keyword>
<dbReference type="Proteomes" id="UP000644749">
    <property type="component" value="Unassembled WGS sequence"/>
</dbReference>
<dbReference type="Gene3D" id="3.40.50.2300">
    <property type="match status" value="1"/>
</dbReference>
<dbReference type="CDD" id="cd16922">
    <property type="entry name" value="HATPase_EvgS-ArcB-TorS-like"/>
    <property type="match status" value="1"/>
</dbReference>
<evidence type="ECO:0000259" key="10">
    <source>
        <dbReference type="PROSITE" id="PS50113"/>
    </source>
</evidence>
<feature type="domain" description="Response regulatory" evidence="9">
    <location>
        <begin position="746"/>
        <end position="863"/>
    </location>
</feature>
<dbReference type="InterPro" id="IPR001789">
    <property type="entry name" value="Sig_transdc_resp-reg_receiver"/>
</dbReference>
<evidence type="ECO:0000259" key="9">
    <source>
        <dbReference type="PROSITE" id="PS50110"/>
    </source>
</evidence>
<evidence type="ECO:0000259" key="11">
    <source>
        <dbReference type="PROSITE" id="PS50894"/>
    </source>
</evidence>
<dbReference type="NCBIfam" id="TIGR00229">
    <property type="entry name" value="sensory_box"/>
    <property type="match status" value="1"/>
</dbReference>
<organism evidence="12 13">
    <name type="scientific">Paracoccus aerius</name>
    <dbReference type="NCBI Taxonomy" id="1915382"/>
    <lineage>
        <taxon>Bacteria</taxon>
        <taxon>Pseudomonadati</taxon>
        <taxon>Pseudomonadota</taxon>
        <taxon>Alphaproteobacteria</taxon>
        <taxon>Rhodobacterales</taxon>
        <taxon>Paracoccaceae</taxon>
        <taxon>Paracoccus</taxon>
    </lineage>
</organism>
<dbReference type="Gene3D" id="1.10.287.130">
    <property type="match status" value="1"/>
</dbReference>
<keyword evidence="7" id="KW-0472">Membrane</keyword>
<dbReference type="Pfam" id="PF08447">
    <property type="entry name" value="PAS_3"/>
    <property type="match status" value="2"/>
</dbReference>
<feature type="transmembrane region" description="Helical" evidence="7">
    <location>
        <begin position="190"/>
        <end position="207"/>
    </location>
</feature>
<keyword evidence="3 6" id="KW-0597">Phosphoprotein</keyword>